<dbReference type="Proteomes" id="UP000292919">
    <property type="component" value="Unassembled WGS sequence"/>
</dbReference>
<feature type="coiled-coil region" evidence="8">
    <location>
        <begin position="83"/>
        <end position="124"/>
    </location>
</feature>
<evidence type="ECO:0000256" key="6">
    <source>
        <dbReference type="ARBA" id="ARBA00022927"/>
    </source>
</evidence>
<dbReference type="InterPro" id="IPR051472">
    <property type="entry name" value="T3SS_Stator/FliH"/>
</dbReference>
<evidence type="ECO:0000256" key="2">
    <source>
        <dbReference type="ARBA" id="ARBA00006602"/>
    </source>
</evidence>
<name>A0A6H3F926_9BACT</name>
<organism evidence="11 12">
    <name type="scientific">Desulfovibrio legallii</name>
    <dbReference type="NCBI Taxonomy" id="571438"/>
    <lineage>
        <taxon>Bacteria</taxon>
        <taxon>Pseudomonadati</taxon>
        <taxon>Thermodesulfobacteriota</taxon>
        <taxon>Desulfovibrionia</taxon>
        <taxon>Desulfovibrionales</taxon>
        <taxon>Desulfovibrionaceae</taxon>
        <taxon>Desulfovibrio</taxon>
    </lineage>
</organism>
<sequence length="558" mass="57305">MASDQLRKKWGTVFMGEREASEAQLDALQEPALRQRRRQQQEEDYLARVRARAEERAREILGAAYAERQKVLDEARDEAVAAAKALTHEATELRDHARAAQEAARQERESAVQLREEAARLREAAHDEGFQAGMDAAGAELTAFRQELGQSLATLLRRLEKRQDALCASWREDLTALTLAAVEAGTGWLLHSEHEAVLRRLVLEAVNLLEDRTSISVRVHPDDEASVGGLFQAARERAPELRQWVVTGDPNLEPGDLVAESGSGSVDCRRAYFSDMVAGVLTHLTLPQRPEEAAEAAALGDLVAQEAARLAAPDAPAGAESPAAATLHAVAPEAAPAAPEGPASELSAPDAPLSQPAAPTASLEQGIPPVAPGPTSQTAAPPADSSLSAPAASGTMPAELPATDPSAPDPHTATVAASAVPSESPSVAAAAESQSVPPLDEPLAPETAGAAPSAPAAAPSVDGAGAAVSAGADAAAPSAPAETVTPSGLAASSGSGVLPSAAAAPQQSGPSSAHPAAAVAAEPSLAELEEELFPLEEDDAARNVLTQGGFLPGADHER</sequence>
<feature type="region of interest" description="Disordered" evidence="9">
    <location>
        <begin position="332"/>
        <end position="558"/>
    </location>
</feature>
<keyword evidence="6" id="KW-0653">Protein transport</keyword>
<evidence type="ECO:0000256" key="5">
    <source>
        <dbReference type="ARBA" id="ARBA00022795"/>
    </source>
</evidence>
<keyword evidence="11" id="KW-0282">Flagellum</keyword>
<keyword evidence="11" id="KW-0966">Cell projection</keyword>
<evidence type="ECO:0000313" key="11">
    <source>
        <dbReference type="EMBL" id="TBH79652.1"/>
    </source>
</evidence>
<evidence type="ECO:0000313" key="12">
    <source>
        <dbReference type="Proteomes" id="UP000292919"/>
    </source>
</evidence>
<keyword evidence="8" id="KW-0175">Coiled coil</keyword>
<keyword evidence="12" id="KW-1185">Reference proteome</keyword>
<evidence type="ECO:0000256" key="4">
    <source>
        <dbReference type="ARBA" id="ARBA00022448"/>
    </source>
</evidence>
<keyword evidence="11" id="KW-0969">Cilium</keyword>
<dbReference type="PANTHER" id="PTHR34982:SF1">
    <property type="entry name" value="FLAGELLAR ASSEMBLY PROTEIN FLIH"/>
    <property type="match status" value="1"/>
</dbReference>
<reference evidence="11 12" key="1">
    <citation type="submission" date="2018-12" db="EMBL/GenBank/DDBJ databases">
        <title>First genome draft of Desulfovibrio legallis sp. nov.</title>
        <authorList>
            <person name="Ben Dhia O."/>
            <person name="Najjari A."/>
            <person name="Ferjani R."/>
            <person name="Fhoula I."/>
            <person name="Fardeau M.-L."/>
            <person name="Boudabbous A."/>
            <person name="Ouzari H.I."/>
        </authorList>
    </citation>
    <scope>NUCLEOTIDE SEQUENCE [LARGE SCALE GENOMIC DNA]</scope>
    <source>
        <strain evidence="11 12">H1T</strain>
    </source>
</reference>
<evidence type="ECO:0000256" key="9">
    <source>
        <dbReference type="SAM" id="MobiDB-lite"/>
    </source>
</evidence>
<evidence type="ECO:0000256" key="1">
    <source>
        <dbReference type="ARBA" id="ARBA00003041"/>
    </source>
</evidence>
<accession>A0A6H3F926</accession>
<keyword evidence="7" id="KW-1006">Bacterial flagellum protein export</keyword>
<dbReference type="Pfam" id="PF02108">
    <property type="entry name" value="FliH"/>
    <property type="match status" value="1"/>
</dbReference>
<feature type="compositionally biased region" description="Low complexity" evidence="9">
    <location>
        <begin position="448"/>
        <end position="526"/>
    </location>
</feature>
<feature type="compositionally biased region" description="Acidic residues" evidence="9">
    <location>
        <begin position="527"/>
        <end position="539"/>
    </location>
</feature>
<evidence type="ECO:0000256" key="3">
    <source>
        <dbReference type="ARBA" id="ARBA00016507"/>
    </source>
</evidence>
<comment type="caution">
    <text evidence="11">The sequence shown here is derived from an EMBL/GenBank/DDBJ whole genome shotgun (WGS) entry which is preliminary data.</text>
</comment>
<dbReference type="AlphaFoldDB" id="A0A6H3F926"/>
<keyword evidence="4" id="KW-0813">Transport</keyword>
<evidence type="ECO:0000256" key="8">
    <source>
        <dbReference type="SAM" id="Coils"/>
    </source>
</evidence>
<dbReference type="PANTHER" id="PTHR34982">
    <property type="entry name" value="YOP PROTEINS TRANSLOCATION PROTEIN L"/>
    <property type="match status" value="1"/>
</dbReference>
<feature type="compositionally biased region" description="Low complexity" evidence="9">
    <location>
        <begin position="412"/>
        <end position="438"/>
    </location>
</feature>
<gene>
    <name evidence="11" type="ORF">EB812_07000</name>
</gene>
<protein>
    <recommendedName>
        <fullName evidence="3">Flagellar assembly protein FliH</fullName>
    </recommendedName>
</protein>
<dbReference type="GO" id="GO:0015031">
    <property type="term" value="P:protein transport"/>
    <property type="evidence" value="ECO:0007669"/>
    <property type="project" value="UniProtKB-KW"/>
</dbReference>
<comment type="function">
    <text evidence="1">Needed for flagellar regrowth and assembly.</text>
</comment>
<feature type="compositionally biased region" description="Low complexity" evidence="9">
    <location>
        <begin position="379"/>
        <end position="393"/>
    </location>
</feature>
<keyword evidence="5" id="KW-1005">Bacterial flagellum biogenesis</keyword>
<dbReference type="InterPro" id="IPR018035">
    <property type="entry name" value="Flagellar_FliH/T3SS_HrpE"/>
</dbReference>
<dbReference type="RefSeq" id="WP_118228812.1">
    <property type="nucleotide sequence ID" value="NZ_JAQDZC010000015.1"/>
</dbReference>
<comment type="similarity">
    <text evidence="2">Belongs to the FliH family.</text>
</comment>
<feature type="compositionally biased region" description="Low complexity" evidence="9">
    <location>
        <begin position="332"/>
        <end position="349"/>
    </location>
</feature>
<feature type="domain" description="Flagellar assembly protein FliH/Type III secretion system HrpE" evidence="10">
    <location>
        <begin position="149"/>
        <end position="268"/>
    </location>
</feature>
<proteinExistence type="inferred from homology"/>
<dbReference type="GO" id="GO:0044781">
    <property type="term" value="P:bacterial-type flagellum organization"/>
    <property type="evidence" value="ECO:0007669"/>
    <property type="project" value="UniProtKB-KW"/>
</dbReference>
<evidence type="ECO:0000259" key="10">
    <source>
        <dbReference type="Pfam" id="PF02108"/>
    </source>
</evidence>
<evidence type="ECO:0000256" key="7">
    <source>
        <dbReference type="ARBA" id="ARBA00023225"/>
    </source>
</evidence>
<dbReference type="EMBL" id="SIXC01000007">
    <property type="protein sequence ID" value="TBH79652.1"/>
    <property type="molecule type" value="Genomic_DNA"/>
</dbReference>
<dbReference type="GO" id="GO:0005829">
    <property type="term" value="C:cytosol"/>
    <property type="evidence" value="ECO:0007669"/>
    <property type="project" value="TreeGrafter"/>
</dbReference>